<accession>A0A2G6K6H9</accession>
<protein>
    <submittedName>
        <fullName evidence="2">Uncharacterized protein</fullName>
    </submittedName>
</protein>
<gene>
    <name evidence="2" type="ORF">CSA56_18660</name>
</gene>
<reference evidence="2 3" key="1">
    <citation type="submission" date="2017-10" db="EMBL/GenBank/DDBJ databases">
        <title>Novel microbial diversity and functional potential in the marine mammal oral microbiome.</title>
        <authorList>
            <person name="Dudek N.K."/>
            <person name="Sun C.L."/>
            <person name="Burstein D."/>
            <person name="Kantor R.S."/>
            <person name="Aliaga Goltsman D.S."/>
            <person name="Bik E.M."/>
            <person name="Thomas B.C."/>
            <person name="Banfield J.F."/>
            <person name="Relman D.A."/>
        </authorList>
    </citation>
    <scope>NUCLEOTIDE SEQUENCE [LARGE SCALE GENOMIC DNA]</scope>
    <source>
        <strain evidence="2">DOLJORAL78_47_16</strain>
    </source>
</reference>
<feature type="region of interest" description="Disordered" evidence="1">
    <location>
        <begin position="1"/>
        <end position="26"/>
    </location>
</feature>
<proteinExistence type="predicted"/>
<dbReference type="AlphaFoldDB" id="A0A2G6K6H9"/>
<name>A0A2G6K6H9_9BACT</name>
<evidence type="ECO:0000313" key="3">
    <source>
        <dbReference type="Proteomes" id="UP000230821"/>
    </source>
</evidence>
<dbReference type="Proteomes" id="UP000230821">
    <property type="component" value="Unassembled WGS sequence"/>
</dbReference>
<organism evidence="2 3">
    <name type="scientific">candidate division KSB3 bacterium</name>
    <dbReference type="NCBI Taxonomy" id="2044937"/>
    <lineage>
        <taxon>Bacteria</taxon>
        <taxon>candidate division KSB3</taxon>
    </lineage>
</organism>
<dbReference type="EMBL" id="PDSK01000156">
    <property type="protein sequence ID" value="PIE31297.1"/>
    <property type="molecule type" value="Genomic_DNA"/>
</dbReference>
<evidence type="ECO:0000256" key="1">
    <source>
        <dbReference type="SAM" id="MobiDB-lite"/>
    </source>
</evidence>
<feature type="compositionally biased region" description="Basic and acidic residues" evidence="1">
    <location>
        <begin position="14"/>
        <end position="26"/>
    </location>
</feature>
<evidence type="ECO:0000313" key="2">
    <source>
        <dbReference type="EMBL" id="PIE31297.1"/>
    </source>
</evidence>
<sequence>MPREKHSRNPLLEGKLKKNDRKNPVKNFDRVKESVKNFDRVLGQQRYFDSGFFILRAET</sequence>
<comment type="caution">
    <text evidence="2">The sequence shown here is derived from an EMBL/GenBank/DDBJ whole genome shotgun (WGS) entry which is preliminary data.</text>
</comment>